<reference evidence="1 2" key="1">
    <citation type="submission" date="2016-03" db="EMBL/GenBank/DDBJ databases">
        <title>Cyphomyrmex costatus WGS genome.</title>
        <authorList>
            <person name="Nygaard S."/>
            <person name="Hu H."/>
            <person name="Boomsma J."/>
            <person name="Zhang G."/>
        </authorList>
    </citation>
    <scope>NUCLEOTIDE SEQUENCE [LARGE SCALE GENOMIC DNA]</scope>
    <source>
        <strain evidence="1">MS0001</strain>
        <tissue evidence="1">Whole body</tissue>
    </source>
</reference>
<dbReference type="EMBL" id="KQ977696">
    <property type="protein sequence ID" value="KYN00560.1"/>
    <property type="molecule type" value="Genomic_DNA"/>
</dbReference>
<sequence>MALGDAICMREADYRDDRKTDATVTRIDGKPMVIQGGVIPAELFHEDVIPNLVDLVSIPKIGELSHNFATSAASAASSAFNDFRTYIDNFRTGLGQRINIPPEYTTLHRFVHGDIWPNFADTAPAVVPGPLVAPRLIGNYRGIDGSAASAGAASSAASRRLAKY</sequence>
<protein>
    <submittedName>
        <fullName evidence="1">Uncharacterized protein</fullName>
    </submittedName>
</protein>
<dbReference type="AlphaFoldDB" id="A0A195CIK3"/>
<proteinExistence type="predicted"/>
<gene>
    <name evidence="1" type="ORF">ALC62_08670</name>
</gene>
<evidence type="ECO:0000313" key="2">
    <source>
        <dbReference type="Proteomes" id="UP000078542"/>
    </source>
</evidence>
<accession>A0A195CIK3</accession>
<keyword evidence="2" id="KW-1185">Reference proteome</keyword>
<organism evidence="1 2">
    <name type="scientific">Cyphomyrmex costatus</name>
    <dbReference type="NCBI Taxonomy" id="456900"/>
    <lineage>
        <taxon>Eukaryota</taxon>
        <taxon>Metazoa</taxon>
        <taxon>Ecdysozoa</taxon>
        <taxon>Arthropoda</taxon>
        <taxon>Hexapoda</taxon>
        <taxon>Insecta</taxon>
        <taxon>Pterygota</taxon>
        <taxon>Neoptera</taxon>
        <taxon>Endopterygota</taxon>
        <taxon>Hymenoptera</taxon>
        <taxon>Apocrita</taxon>
        <taxon>Aculeata</taxon>
        <taxon>Formicoidea</taxon>
        <taxon>Formicidae</taxon>
        <taxon>Myrmicinae</taxon>
        <taxon>Cyphomyrmex</taxon>
    </lineage>
</organism>
<name>A0A195CIK3_9HYME</name>
<evidence type="ECO:0000313" key="1">
    <source>
        <dbReference type="EMBL" id="KYN00560.1"/>
    </source>
</evidence>
<dbReference type="Proteomes" id="UP000078542">
    <property type="component" value="Unassembled WGS sequence"/>
</dbReference>